<feature type="transmembrane region" description="Helical" evidence="6">
    <location>
        <begin position="139"/>
        <end position="157"/>
    </location>
</feature>
<dbReference type="InterPro" id="IPR002781">
    <property type="entry name" value="TM_pro_TauE-like"/>
</dbReference>
<dbReference type="AlphaFoldDB" id="A0A7W1XS34"/>
<keyword evidence="3 6" id="KW-0812">Transmembrane</keyword>
<evidence type="ECO:0000256" key="2">
    <source>
        <dbReference type="ARBA" id="ARBA00009142"/>
    </source>
</evidence>
<evidence type="ECO:0000256" key="5">
    <source>
        <dbReference type="ARBA" id="ARBA00023136"/>
    </source>
</evidence>
<comment type="similarity">
    <text evidence="2 6">Belongs to the 4-toluene sulfonate uptake permease (TSUP) (TC 2.A.102) family.</text>
</comment>
<accession>A0A7W1XS34</accession>
<evidence type="ECO:0000313" key="7">
    <source>
        <dbReference type="EMBL" id="MBA4602020.1"/>
    </source>
</evidence>
<evidence type="ECO:0000256" key="1">
    <source>
        <dbReference type="ARBA" id="ARBA00004141"/>
    </source>
</evidence>
<proteinExistence type="inferred from homology"/>
<dbReference type="Pfam" id="PF01925">
    <property type="entry name" value="TauE"/>
    <property type="match status" value="1"/>
</dbReference>
<dbReference type="Proteomes" id="UP000538292">
    <property type="component" value="Unassembled WGS sequence"/>
</dbReference>
<sequence length="250" mass="26054">MLITLTMFVVGTLLGFIGAGGAGFVIAILTLVFHVPIQVALGTALASMAFTTLSGTFGHFREGNISLRTGILVGAFGAVGAFGGSRIAAMIPAARLYWLTTAMLFLSSLMLLLRLFVVKRADKPKETVFTASSHRHLKSVLLGLLTGLLAGTFGVGSTPFIQVGLLVLLGLSLRQSVGTTMLIILPIAIGGGMGYSFVGYLDVLLLFQVLLGTMTGAYLGSKFTRLAPQGLLKAAMVMTPAVAGSLMLLE</sequence>
<keyword evidence="4 6" id="KW-1133">Transmembrane helix</keyword>
<feature type="transmembrane region" description="Helical" evidence="6">
    <location>
        <begin position="231"/>
        <end position="249"/>
    </location>
</feature>
<keyword evidence="6" id="KW-1003">Cell membrane</keyword>
<comment type="subcellular location">
    <subcellularLocation>
        <location evidence="6">Cell membrane</location>
        <topology evidence="6">Multi-pass membrane protein</topology>
    </subcellularLocation>
    <subcellularLocation>
        <location evidence="1">Membrane</location>
        <topology evidence="1">Multi-pass membrane protein</topology>
    </subcellularLocation>
</comment>
<name>A0A7W1XS34_9BACL</name>
<dbReference type="EMBL" id="JACEOL010000023">
    <property type="protein sequence ID" value="MBA4602020.1"/>
    <property type="molecule type" value="Genomic_DNA"/>
</dbReference>
<dbReference type="PANTHER" id="PTHR43701:SF2">
    <property type="entry name" value="MEMBRANE TRANSPORTER PROTEIN YJNA-RELATED"/>
    <property type="match status" value="1"/>
</dbReference>
<protein>
    <recommendedName>
        <fullName evidence="6">Probable membrane transporter protein</fullName>
    </recommendedName>
</protein>
<feature type="transmembrane region" description="Helical" evidence="6">
    <location>
        <begin position="39"/>
        <end position="58"/>
    </location>
</feature>
<keyword evidence="5 6" id="KW-0472">Membrane</keyword>
<feature type="transmembrane region" description="Helical" evidence="6">
    <location>
        <begin position="197"/>
        <end position="219"/>
    </location>
</feature>
<dbReference type="RefSeq" id="WP_181739122.1">
    <property type="nucleotide sequence ID" value="NZ_JACEOL010000023.1"/>
</dbReference>
<evidence type="ECO:0000256" key="3">
    <source>
        <dbReference type="ARBA" id="ARBA00022692"/>
    </source>
</evidence>
<feature type="transmembrane region" description="Helical" evidence="6">
    <location>
        <begin position="7"/>
        <end position="33"/>
    </location>
</feature>
<keyword evidence="8" id="KW-1185">Reference proteome</keyword>
<feature type="transmembrane region" description="Helical" evidence="6">
    <location>
        <begin position="70"/>
        <end position="91"/>
    </location>
</feature>
<dbReference type="PANTHER" id="PTHR43701">
    <property type="entry name" value="MEMBRANE TRANSPORTER PROTEIN MJ0441-RELATED"/>
    <property type="match status" value="1"/>
</dbReference>
<reference evidence="7 8" key="1">
    <citation type="submission" date="2020-07" db="EMBL/GenBank/DDBJ databases">
        <title>Thermoactinomyces phylogeny.</title>
        <authorList>
            <person name="Dunlap C."/>
        </authorList>
    </citation>
    <scope>NUCLEOTIDE SEQUENCE [LARGE SCALE GENOMIC DNA]</scope>
    <source>
        <strain evidence="7 8">AMNI-1</strain>
    </source>
</reference>
<evidence type="ECO:0000313" key="8">
    <source>
        <dbReference type="Proteomes" id="UP000538292"/>
    </source>
</evidence>
<feature type="transmembrane region" description="Helical" evidence="6">
    <location>
        <begin position="97"/>
        <end position="118"/>
    </location>
</feature>
<comment type="caution">
    <text evidence="7">The sequence shown here is derived from an EMBL/GenBank/DDBJ whole genome shotgun (WGS) entry which is preliminary data.</text>
</comment>
<evidence type="ECO:0000256" key="6">
    <source>
        <dbReference type="RuleBase" id="RU363041"/>
    </source>
</evidence>
<dbReference type="GO" id="GO:0005886">
    <property type="term" value="C:plasma membrane"/>
    <property type="evidence" value="ECO:0007669"/>
    <property type="project" value="UniProtKB-SubCell"/>
</dbReference>
<dbReference type="InterPro" id="IPR051598">
    <property type="entry name" value="TSUP/Inactive_protease-like"/>
</dbReference>
<gene>
    <name evidence="7" type="ORF">H2C83_06755</name>
</gene>
<evidence type="ECO:0000256" key="4">
    <source>
        <dbReference type="ARBA" id="ARBA00022989"/>
    </source>
</evidence>
<organism evidence="7 8">
    <name type="scientific">Thermoactinomyces mirandus</name>
    <dbReference type="NCBI Taxonomy" id="2756294"/>
    <lineage>
        <taxon>Bacteria</taxon>
        <taxon>Bacillati</taxon>
        <taxon>Bacillota</taxon>
        <taxon>Bacilli</taxon>
        <taxon>Bacillales</taxon>
        <taxon>Thermoactinomycetaceae</taxon>
        <taxon>Thermoactinomyces</taxon>
    </lineage>
</organism>